<feature type="domain" description="DUF427" evidence="2">
    <location>
        <begin position="26"/>
        <end position="117"/>
    </location>
</feature>
<dbReference type="PANTHER" id="PTHR34310">
    <property type="entry name" value="DUF427 DOMAIN PROTEIN (AFU_ORTHOLOGUE AFUA_3G02220)"/>
    <property type="match status" value="1"/>
</dbReference>
<feature type="region of interest" description="Disordered" evidence="1">
    <location>
        <begin position="1"/>
        <end position="23"/>
    </location>
</feature>
<dbReference type="InterPro" id="IPR038694">
    <property type="entry name" value="DUF427_sf"/>
</dbReference>
<dbReference type="PANTHER" id="PTHR34310:SF9">
    <property type="entry name" value="BLR5716 PROTEIN"/>
    <property type="match status" value="1"/>
</dbReference>
<reference evidence="3 4" key="1">
    <citation type="submission" date="2015-03" db="EMBL/GenBank/DDBJ databases">
        <authorList>
            <person name="Murphy D."/>
        </authorList>
    </citation>
    <scope>NUCLEOTIDE SEQUENCE [LARGE SCALE GENOMIC DNA]</scope>
    <source>
        <strain evidence="3 4">PAP088</strain>
    </source>
</reference>
<dbReference type="RefSeq" id="WP_005063814.1">
    <property type="nucleotide sequence ID" value="NZ_AP022621.1"/>
</dbReference>
<evidence type="ECO:0000313" key="3">
    <source>
        <dbReference type="EMBL" id="CPV47592.1"/>
    </source>
</evidence>
<proteinExistence type="predicted"/>
<evidence type="ECO:0000256" key="1">
    <source>
        <dbReference type="SAM" id="MobiDB-lite"/>
    </source>
</evidence>
<evidence type="ECO:0000259" key="2">
    <source>
        <dbReference type="Pfam" id="PF04248"/>
    </source>
</evidence>
<gene>
    <name evidence="3" type="ORF">ERS075579_01902</name>
</gene>
<name>A0A0U0YFF7_9MYCO</name>
<protein>
    <submittedName>
        <fullName evidence="3">Acyl-CoA thioesterase</fullName>
    </submittedName>
</protein>
<dbReference type="EMBL" id="CSWP01000003">
    <property type="protein sequence ID" value="CPV47592.1"/>
    <property type="molecule type" value="Genomic_DNA"/>
</dbReference>
<dbReference type="InterPro" id="IPR007361">
    <property type="entry name" value="DUF427"/>
</dbReference>
<organism evidence="3 4">
    <name type="scientific">Mycobacteroides abscessus</name>
    <dbReference type="NCBI Taxonomy" id="36809"/>
    <lineage>
        <taxon>Bacteria</taxon>
        <taxon>Bacillati</taxon>
        <taxon>Actinomycetota</taxon>
        <taxon>Actinomycetes</taxon>
        <taxon>Mycobacteriales</taxon>
        <taxon>Mycobacteriaceae</taxon>
        <taxon>Mycobacteroides</taxon>
    </lineage>
</organism>
<evidence type="ECO:0000313" key="4">
    <source>
        <dbReference type="Proteomes" id="UP000045782"/>
    </source>
</evidence>
<dbReference type="Pfam" id="PF04248">
    <property type="entry name" value="NTP_transf_9"/>
    <property type="match status" value="1"/>
</dbReference>
<sequence length="125" mass="13880">MSTPDRPHLVPGPDHPIGISPSNTRVVVTAGDDTVADSTRALRLQEASYPAVHYLPPDSVNWDVLQRTDTHTYCPYKGEASYYSVRTPEGTVEDAAWTYEDPFPEVAPIARYLAFYPNRVTVTAE</sequence>
<dbReference type="Gene3D" id="2.170.150.40">
    <property type="entry name" value="Domain of unknown function (DUF427)"/>
    <property type="match status" value="1"/>
</dbReference>
<dbReference type="Proteomes" id="UP000045782">
    <property type="component" value="Unassembled WGS sequence"/>
</dbReference>
<accession>A0A0U0YFF7</accession>
<dbReference type="AlphaFoldDB" id="A0A0U0YFF7"/>